<dbReference type="EMBL" id="JRUN01000034">
    <property type="protein sequence ID" value="KHD85048.1"/>
    <property type="molecule type" value="Genomic_DNA"/>
</dbReference>
<dbReference type="STRING" id="363870.NG54_11790"/>
<keyword evidence="2" id="KW-1133">Transmembrane helix</keyword>
<dbReference type="InterPro" id="IPR039076">
    <property type="entry name" value="DivIC"/>
</dbReference>
<evidence type="ECO:0000256" key="1">
    <source>
        <dbReference type="SAM" id="Coils"/>
    </source>
</evidence>
<keyword evidence="2" id="KW-0472">Membrane</keyword>
<feature type="transmembrane region" description="Helical" evidence="2">
    <location>
        <begin position="35"/>
        <end position="54"/>
    </location>
</feature>
<evidence type="ECO:0000313" key="3">
    <source>
        <dbReference type="EMBL" id="KHD85048.1"/>
    </source>
</evidence>
<dbReference type="AlphaFoldDB" id="A0A0A6VC22"/>
<name>A0A0A6VC22_9BACI</name>
<comment type="caution">
    <text evidence="3">The sequence shown here is derived from an EMBL/GenBank/DDBJ whole genome shotgun (WGS) entry which is preliminary data.</text>
</comment>
<accession>A0A0A6VC22</accession>
<dbReference type="InterPro" id="IPR007060">
    <property type="entry name" value="FtsL/DivIC"/>
</dbReference>
<dbReference type="Pfam" id="PF04977">
    <property type="entry name" value="DivIC"/>
    <property type="match status" value="1"/>
</dbReference>
<keyword evidence="1" id="KW-0175">Coiled coil</keyword>
<evidence type="ECO:0000313" key="4">
    <source>
        <dbReference type="Proteomes" id="UP000030588"/>
    </source>
</evidence>
<gene>
    <name evidence="3" type="ORF">NG54_11790</name>
</gene>
<dbReference type="OrthoDB" id="2991180at2"/>
<dbReference type="PANTHER" id="PTHR40027">
    <property type="entry name" value="CELL DIVISION PROTEIN DIVIC"/>
    <property type="match status" value="1"/>
</dbReference>
<feature type="coiled-coil region" evidence="1">
    <location>
        <begin position="60"/>
        <end position="94"/>
    </location>
</feature>
<proteinExistence type="predicted"/>
<dbReference type="GO" id="GO:0051301">
    <property type="term" value="P:cell division"/>
    <property type="evidence" value="ECO:0007669"/>
    <property type="project" value="UniProtKB-KW"/>
</dbReference>
<keyword evidence="3" id="KW-0131">Cell cycle</keyword>
<sequence length="133" mass="15486">MLKRNIASMENAYIQNQKVKEKVIAKRRKLLFRRLALFTVIAGVITYIMISTYITRNHQLEAKKAEKKKLDHTVAAINKQQALLKNQIVKLNDNDYIAKLARSEYFLSEKGEIIFNIPDSNSKKKNKQEDVSY</sequence>
<dbReference type="PANTHER" id="PTHR40027:SF1">
    <property type="entry name" value="CELL DIVISION PROTEIN DIVIC"/>
    <property type="match status" value="1"/>
</dbReference>
<dbReference type="Proteomes" id="UP000030588">
    <property type="component" value="Unassembled WGS sequence"/>
</dbReference>
<organism evidence="3 4">
    <name type="scientific">Heyndrickxia ginsengihumi</name>
    <dbReference type="NCBI Taxonomy" id="363870"/>
    <lineage>
        <taxon>Bacteria</taxon>
        <taxon>Bacillati</taxon>
        <taxon>Bacillota</taxon>
        <taxon>Bacilli</taxon>
        <taxon>Bacillales</taxon>
        <taxon>Bacillaceae</taxon>
        <taxon>Heyndrickxia</taxon>
    </lineage>
</organism>
<reference evidence="3 4" key="1">
    <citation type="submission" date="2014-10" db="EMBL/GenBank/DDBJ databases">
        <title>Draft genome of phytase producing Bacillus ginsengihumi strain M2.11.</title>
        <authorList>
            <person name="Toymentseva A."/>
            <person name="Boulygina E.A."/>
            <person name="Kazakov S.V."/>
            <person name="Kayumov I."/>
            <person name="Suleimanova A.D."/>
            <person name="Mardanova A.M."/>
            <person name="Maria S.N."/>
            <person name="Sergey M.Y."/>
            <person name="Sharipova M.R."/>
        </authorList>
    </citation>
    <scope>NUCLEOTIDE SEQUENCE [LARGE SCALE GENOMIC DNA]</scope>
    <source>
        <strain evidence="3 4">M2.11</strain>
    </source>
</reference>
<keyword evidence="2" id="KW-0812">Transmembrane</keyword>
<keyword evidence="3" id="KW-0132">Cell division</keyword>
<protein>
    <submittedName>
        <fullName evidence="3">Cell division protein DIVIC</fullName>
    </submittedName>
</protein>
<evidence type="ECO:0000256" key="2">
    <source>
        <dbReference type="SAM" id="Phobius"/>
    </source>
</evidence>